<comment type="caution">
    <text evidence="2">The sequence shown here is derived from an EMBL/GenBank/DDBJ whole genome shotgun (WGS) entry which is preliminary data.</text>
</comment>
<name>A0A4U0XBZ6_9PEZI</name>
<sequence length="385" mass="42350">MRYSLDSPSKSRPPAVHSARSSRDWRAWLSKEVADLEVSPPAEHLTINEQFIARDVTPLSEELPDKKPSPVQSGHQREEAQIVDGEDTSIADGRRSPPGKPVLVVKSTRPKLDDKTSSQMNERFPMLITGRKISGQGLKKRISSQGLKTWRKISPRNAEPTKSVPATAPKKENIASGPKEEVDSSMLARRRPLSRPQSMQQMSPFARSREDLANRKAAISESGTTKEFSVLSPPTLKPSSRAYTTNETAHRPKSAFDLRASYTSTNASNAININIRRKPITSTVFEDQTLAKIAEGPYASSPAPDRMANRENSPAPHTPTSRVAVVDFETVHELEARPSDRAMKPRPSLLYGKDSPGQRMADDFLNARRAGASATPDTLGSPVFI</sequence>
<feature type="region of interest" description="Disordered" evidence="1">
    <location>
        <begin position="296"/>
        <end position="320"/>
    </location>
</feature>
<feature type="compositionally biased region" description="Polar residues" evidence="1">
    <location>
        <begin position="237"/>
        <end position="247"/>
    </location>
</feature>
<feature type="compositionally biased region" description="Basic and acidic residues" evidence="1">
    <location>
        <begin position="169"/>
        <end position="182"/>
    </location>
</feature>
<keyword evidence="3" id="KW-1185">Reference proteome</keyword>
<dbReference type="Proteomes" id="UP000308768">
    <property type="component" value="Unassembled WGS sequence"/>
</dbReference>
<accession>A0A4U0XBZ6</accession>
<dbReference type="OrthoDB" id="9975114at2759"/>
<evidence type="ECO:0000313" key="3">
    <source>
        <dbReference type="Proteomes" id="UP000308768"/>
    </source>
</evidence>
<feature type="compositionally biased region" description="Polar residues" evidence="1">
    <location>
        <begin position="1"/>
        <end position="10"/>
    </location>
</feature>
<protein>
    <submittedName>
        <fullName evidence="2">Uncharacterized protein</fullName>
    </submittedName>
</protein>
<dbReference type="STRING" id="331657.A0A4U0XBZ6"/>
<feature type="region of interest" description="Disordered" evidence="1">
    <location>
        <begin position="1"/>
        <end position="23"/>
    </location>
</feature>
<organism evidence="2 3">
    <name type="scientific">Cryomyces minteri</name>
    <dbReference type="NCBI Taxonomy" id="331657"/>
    <lineage>
        <taxon>Eukaryota</taxon>
        <taxon>Fungi</taxon>
        <taxon>Dikarya</taxon>
        <taxon>Ascomycota</taxon>
        <taxon>Pezizomycotina</taxon>
        <taxon>Dothideomycetes</taxon>
        <taxon>Dothideomycetes incertae sedis</taxon>
        <taxon>Cryomyces</taxon>
    </lineage>
</organism>
<proteinExistence type="predicted"/>
<dbReference type="AlphaFoldDB" id="A0A4U0XBZ6"/>
<gene>
    <name evidence="2" type="ORF">B0A49_06800</name>
</gene>
<feature type="region of interest" description="Disordered" evidence="1">
    <location>
        <begin position="366"/>
        <end position="385"/>
    </location>
</feature>
<dbReference type="EMBL" id="NAJN01000436">
    <property type="protein sequence ID" value="TKA73387.1"/>
    <property type="molecule type" value="Genomic_DNA"/>
</dbReference>
<reference evidence="2 3" key="1">
    <citation type="submission" date="2017-03" db="EMBL/GenBank/DDBJ databases">
        <title>Genomes of endolithic fungi from Antarctica.</title>
        <authorList>
            <person name="Coleine C."/>
            <person name="Masonjones S."/>
            <person name="Stajich J.E."/>
        </authorList>
    </citation>
    <scope>NUCLEOTIDE SEQUENCE [LARGE SCALE GENOMIC DNA]</scope>
    <source>
        <strain evidence="2 3">CCFEE 5187</strain>
    </source>
</reference>
<evidence type="ECO:0000256" key="1">
    <source>
        <dbReference type="SAM" id="MobiDB-lite"/>
    </source>
</evidence>
<feature type="region of interest" description="Disordered" evidence="1">
    <location>
        <begin position="337"/>
        <end position="361"/>
    </location>
</feature>
<evidence type="ECO:0000313" key="2">
    <source>
        <dbReference type="EMBL" id="TKA73387.1"/>
    </source>
</evidence>
<feature type="region of interest" description="Disordered" evidence="1">
    <location>
        <begin position="56"/>
        <end position="249"/>
    </location>
</feature>